<comment type="similarity">
    <text evidence="1">Belongs to the short-chain dehydrogenases/reductases (SDR) family.</text>
</comment>
<dbReference type="InterPro" id="IPR002347">
    <property type="entry name" value="SDR_fam"/>
</dbReference>
<keyword evidence="4" id="KW-1185">Reference proteome</keyword>
<dbReference type="GO" id="GO:0016491">
    <property type="term" value="F:oxidoreductase activity"/>
    <property type="evidence" value="ECO:0007669"/>
    <property type="project" value="UniProtKB-KW"/>
</dbReference>
<evidence type="ECO:0000313" key="3">
    <source>
        <dbReference type="EMBL" id="EMR72693.1"/>
    </source>
</evidence>
<dbReference type="SUPFAM" id="SSF51735">
    <property type="entry name" value="NAD(P)-binding Rossmann-fold domains"/>
    <property type="match status" value="1"/>
</dbReference>
<dbReference type="InterPro" id="IPR036291">
    <property type="entry name" value="NAD(P)-bd_dom_sf"/>
</dbReference>
<dbReference type="CDD" id="cd05233">
    <property type="entry name" value="SDR_c"/>
    <property type="match status" value="1"/>
</dbReference>
<dbReference type="AlphaFoldDB" id="M7T733"/>
<dbReference type="eggNOG" id="KOG1205">
    <property type="taxonomic scope" value="Eukaryota"/>
</dbReference>
<evidence type="ECO:0000256" key="1">
    <source>
        <dbReference type="ARBA" id="ARBA00006484"/>
    </source>
</evidence>
<dbReference type="Gene3D" id="3.40.50.720">
    <property type="entry name" value="NAD(P)-binding Rossmann-like Domain"/>
    <property type="match status" value="1"/>
</dbReference>
<evidence type="ECO:0000256" key="2">
    <source>
        <dbReference type="ARBA" id="ARBA00023002"/>
    </source>
</evidence>
<dbReference type="HOGENOM" id="CLU_010194_8_2_1"/>
<evidence type="ECO:0000313" key="4">
    <source>
        <dbReference type="Proteomes" id="UP000012174"/>
    </source>
</evidence>
<sequence>MLARKSPAIHIPTHPELSAKSKSVLITRGSSTGIGGETARYYAAAGASRIAFLGRREKLLLDKKAFIETEFPGVEIFAISADVTKKSAVDAAFSQFAGSGKIHVLIHAAAAVGPKETIADVDGEEYLGAIQTNLAGSLRVAQAFLRHAARDAVVVARKSWDAHLNLNDAFASYCVAKMAVYRLWDIVAIANPNLSIFYTQPGVIL</sequence>
<reference evidence="4" key="1">
    <citation type="journal article" date="2013" name="Genome Announc.">
        <title>Draft genome sequence of the grapevine dieback fungus Eutypa lata UCR-EL1.</title>
        <authorList>
            <person name="Blanco-Ulate B."/>
            <person name="Rolshausen P.E."/>
            <person name="Cantu D."/>
        </authorList>
    </citation>
    <scope>NUCLEOTIDE SEQUENCE [LARGE SCALE GENOMIC DNA]</scope>
    <source>
        <strain evidence="4">UCR-EL1</strain>
    </source>
</reference>
<dbReference type="PANTHER" id="PTHR42901">
    <property type="entry name" value="ALCOHOL DEHYDROGENASE"/>
    <property type="match status" value="1"/>
</dbReference>
<gene>
    <name evidence="3" type="ORF">UCREL1_246</name>
</gene>
<dbReference type="EMBL" id="KB705401">
    <property type="protein sequence ID" value="EMR72693.1"/>
    <property type="molecule type" value="Genomic_DNA"/>
</dbReference>
<organism evidence="3 4">
    <name type="scientific">Eutypa lata (strain UCR-EL1)</name>
    <name type="common">Grapevine dieback disease fungus</name>
    <name type="synonym">Eutypa armeniacae</name>
    <dbReference type="NCBI Taxonomy" id="1287681"/>
    <lineage>
        <taxon>Eukaryota</taxon>
        <taxon>Fungi</taxon>
        <taxon>Dikarya</taxon>
        <taxon>Ascomycota</taxon>
        <taxon>Pezizomycotina</taxon>
        <taxon>Sordariomycetes</taxon>
        <taxon>Xylariomycetidae</taxon>
        <taxon>Xylariales</taxon>
        <taxon>Diatrypaceae</taxon>
        <taxon>Eutypa</taxon>
    </lineage>
</organism>
<dbReference type="Pfam" id="PF00106">
    <property type="entry name" value="adh_short"/>
    <property type="match status" value="1"/>
</dbReference>
<dbReference type="PANTHER" id="PTHR42901:SF1">
    <property type="entry name" value="ALCOHOL DEHYDROGENASE"/>
    <property type="match status" value="1"/>
</dbReference>
<dbReference type="Proteomes" id="UP000012174">
    <property type="component" value="Unassembled WGS sequence"/>
</dbReference>
<keyword evidence="2" id="KW-0560">Oxidoreductase</keyword>
<name>M7T733_EUTLA</name>
<dbReference type="OMA" id="MAVYRLW"/>
<dbReference type="KEGG" id="ela:UCREL1_246"/>
<protein>
    <submittedName>
        <fullName evidence="3">Putative short chain dehydrogenase reductase protein</fullName>
    </submittedName>
</protein>
<dbReference type="OrthoDB" id="1933717at2759"/>
<proteinExistence type="inferred from homology"/>
<accession>M7T733</accession>